<evidence type="ECO:0000313" key="2">
    <source>
        <dbReference type="EMBL" id="CAD8509956.1"/>
    </source>
</evidence>
<proteinExistence type="predicted"/>
<feature type="compositionally biased region" description="Polar residues" evidence="1">
    <location>
        <begin position="106"/>
        <end position="125"/>
    </location>
</feature>
<name>A0A7S0NF97_9EUKA</name>
<feature type="compositionally biased region" description="Acidic residues" evidence="1">
    <location>
        <begin position="27"/>
        <end position="37"/>
    </location>
</feature>
<organism evidence="2">
    <name type="scientific">Phaeocystis antarctica</name>
    <dbReference type="NCBI Taxonomy" id="33657"/>
    <lineage>
        <taxon>Eukaryota</taxon>
        <taxon>Haptista</taxon>
        <taxon>Haptophyta</taxon>
        <taxon>Prymnesiophyceae</taxon>
        <taxon>Phaeocystales</taxon>
        <taxon>Phaeocystaceae</taxon>
        <taxon>Phaeocystis</taxon>
    </lineage>
</organism>
<gene>
    <name evidence="2" type="ORF">PANT1444_LOCUS20159</name>
</gene>
<feature type="compositionally biased region" description="Basic residues" evidence="1">
    <location>
        <begin position="42"/>
        <end position="51"/>
    </location>
</feature>
<evidence type="ECO:0000256" key="1">
    <source>
        <dbReference type="SAM" id="MobiDB-lite"/>
    </source>
</evidence>
<feature type="region of interest" description="Disordered" evidence="1">
    <location>
        <begin position="1"/>
        <end position="165"/>
    </location>
</feature>
<dbReference type="AlphaFoldDB" id="A0A7S0NF97"/>
<protein>
    <submittedName>
        <fullName evidence="2">Uncharacterized protein</fullName>
    </submittedName>
</protein>
<accession>A0A7S0NF97</accession>
<dbReference type="EMBL" id="HBEP01035525">
    <property type="protein sequence ID" value="CAD8509956.1"/>
    <property type="molecule type" value="Transcribed_RNA"/>
</dbReference>
<reference evidence="2" key="1">
    <citation type="submission" date="2021-01" db="EMBL/GenBank/DDBJ databases">
        <authorList>
            <person name="Corre E."/>
            <person name="Pelletier E."/>
            <person name="Niang G."/>
            <person name="Scheremetjew M."/>
            <person name="Finn R."/>
            <person name="Kale V."/>
            <person name="Holt S."/>
            <person name="Cochrane G."/>
            <person name="Meng A."/>
            <person name="Brown T."/>
            <person name="Cohen L."/>
        </authorList>
    </citation>
    <scope>NUCLEOTIDE SEQUENCE</scope>
    <source>
        <strain evidence="2">CCMP1374</strain>
    </source>
</reference>
<sequence length="201" mass="22291">MADDSEAFPGRESRKRVQPAWMQEHENDSDEDVDEEEEKVRRAPKKPKAKAAPKMTVTLGPRKPAESPRKPADNKGRKDAAKDNTTKEERALMARYTQLRALKDAQASSVGDTNAQSAEQAQNDQRMAAAVAALRQDTQADERKPAARKLPSMRRSNVHAAPDAVNFRDAREEQLEQLNGPQLELGALWGGQAPVVETEEI</sequence>
<feature type="compositionally biased region" description="Basic and acidic residues" evidence="1">
    <location>
        <begin position="63"/>
        <end position="92"/>
    </location>
</feature>